<dbReference type="GO" id="GO:0046403">
    <property type="term" value="F:polynucleotide 3'-phosphatase activity"/>
    <property type="evidence" value="ECO:0007669"/>
    <property type="project" value="TreeGrafter"/>
</dbReference>
<accession>A0A0C9RJ76</accession>
<dbReference type="Gene3D" id="3.30.1740.10">
    <property type="entry name" value="Zinc finger, PARP-type"/>
    <property type="match status" value="2"/>
</dbReference>
<protein>
    <submittedName>
        <fullName evidence="9">TSA: Wollemia nobilis Ref_Wollemi_Transcript_14988_1486 transcribed RNA sequence</fullName>
    </submittedName>
</protein>
<dbReference type="PANTHER" id="PTHR12083:SF9">
    <property type="entry name" value="BIFUNCTIONAL POLYNUCLEOTIDE PHOSPHATASE_KINASE"/>
    <property type="match status" value="1"/>
</dbReference>
<evidence type="ECO:0000256" key="2">
    <source>
        <dbReference type="ARBA" id="ARBA00022723"/>
    </source>
</evidence>
<feature type="compositionally biased region" description="Basic and acidic residues" evidence="7">
    <location>
        <begin position="226"/>
        <end position="238"/>
    </location>
</feature>
<dbReference type="InterPro" id="IPR036957">
    <property type="entry name" value="Znf_PARP_sf"/>
</dbReference>
<dbReference type="GO" id="GO:0003690">
    <property type="term" value="F:double-stranded DNA binding"/>
    <property type="evidence" value="ECO:0007669"/>
    <property type="project" value="TreeGrafter"/>
</dbReference>
<feature type="domain" description="PARP-type" evidence="8">
    <location>
        <begin position="12"/>
        <end position="95"/>
    </location>
</feature>
<dbReference type="EMBL" id="GCHU01014903">
    <property type="protein sequence ID" value="JAG86551.1"/>
    <property type="molecule type" value="Transcribed_RNA"/>
</dbReference>
<dbReference type="GO" id="GO:0006281">
    <property type="term" value="P:DNA repair"/>
    <property type="evidence" value="ECO:0007669"/>
    <property type="project" value="TreeGrafter"/>
</dbReference>
<proteinExistence type="predicted"/>
<dbReference type="GO" id="GO:0008270">
    <property type="term" value="F:zinc ion binding"/>
    <property type="evidence" value="ECO:0007669"/>
    <property type="project" value="UniProtKB-KW"/>
</dbReference>
<dbReference type="PROSITE" id="PS50064">
    <property type="entry name" value="ZF_PARP_2"/>
    <property type="match status" value="2"/>
</dbReference>
<dbReference type="SUPFAM" id="SSF57716">
    <property type="entry name" value="Glucocorticoid receptor-like (DNA-binding domain)"/>
    <property type="match status" value="2"/>
</dbReference>
<name>A0A0C9RJ76_9CONI</name>
<feature type="coiled-coil region" evidence="6">
    <location>
        <begin position="295"/>
        <end position="322"/>
    </location>
</feature>
<dbReference type="GO" id="GO:0005634">
    <property type="term" value="C:nucleus"/>
    <property type="evidence" value="ECO:0007669"/>
    <property type="project" value="UniProtKB-SubCell"/>
</dbReference>
<dbReference type="GO" id="GO:0046404">
    <property type="term" value="F:ATP-dependent polydeoxyribonucleotide 5'-hydroxyl-kinase activity"/>
    <property type="evidence" value="ECO:0007669"/>
    <property type="project" value="TreeGrafter"/>
</dbReference>
<evidence type="ECO:0000313" key="9">
    <source>
        <dbReference type="EMBL" id="JAG86551.1"/>
    </source>
</evidence>
<reference evidence="9" key="1">
    <citation type="submission" date="2015-02" db="EMBL/GenBank/DDBJ databases">
        <title>A transcriptome of Wollemia nobilis - a relic of Gondwana.</title>
        <authorList>
            <person name="Chia J.Y."/>
            <person name="Leong Y.S."/>
            <person name="Abdul Karim S."/>
            <person name="Wan Azmi N."/>
            <person name="Hercus R."/>
            <person name="Croft L."/>
        </authorList>
    </citation>
    <scope>NUCLEOTIDE SEQUENCE</scope>
    <source>
        <strain evidence="9">MaeBrown</strain>
        <tissue evidence="9">Leaf</tissue>
    </source>
</reference>
<sequence>MANPNPNSAKPWKVDYAKTSRSSCKTCKNSIVKGSLRIAKMVTARQFEGIMPMWNHADCVLMHRGQFQKINDLEGFDALQIEDQDKIKKYLHDLDDNSVPATFEKTEIDGIEDSFIEKAKSSRSTCKSCNQKIVKGEVRISTTADPENPWYRGTMSAWRHAKCFIEIGWWTSPVEKMSGWDNLSDEDKQAVKDMTEQYIKSGKIDPKHKLEENDSGHFPNKKTKMSKGDTEASEENAKKLKKQTKKGGLVIDALGFLKTLVAGMFGRIPLETDVPGGMKGMEDIPSDLVDTVKYLKKAKTQLEHLQSQNEELKATNVLAKSKLEKEFAVVQLSATHQKELEAFADDQRPLMEMIYKACLYKQVQKVK</sequence>
<dbReference type="AlphaFoldDB" id="A0A0C9RJ76"/>
<dbReference type="PANTHER" id="PTHR12083">
    <property type="entry name" value="BIFUNCTIONAL POLYNUCLEOTIDE PHOSPHATASE/KINASE"/>
    <property type="match status" value="1"/>
</dbReference>
<dbReference type="Pfam" id="PF00645">
    <property type="entry name" value="zf-PARP"/>
    <property type="match status" value="2"/>
</dbReference>
<evidence type="ECO:0000256" key="7">
    <source>
        <dbReference type="SAM" id="MobiDB-lite"/>
    </source>
</evidence>
<evidence type="ECO:0000256" key="6">
    <source>
        <dbReference type="SAM" id="Coils"/>
    </source>
</evidence>
<organism evidence="9">
    <name type="scientific">Wollemia nobilis</name>
    <dbReference type="NCBI Taxonomy" id="56998"/>
    <lineage>
        <taxon>Eukaryota</taxon>
        <taxon>Viridiplantae</taxon>
        <taxon>Streptophyta</taxon>
        <taxon>Embryophyta</taxon>
        <taxon>Tracheophyta</taxon>
        <taxon>Spermatophyta</taxon>
        <taxon>Pinopsida</taxon>
        <taxon>Pinidae</taxon>
        <taxon>Conifers II</taxon>
        <taxon>Araucariales</taxon>
        <taxon>Araucariaceae</taxon>
        <taxon>Wollemia</taxon>
    </lineage>
</organism>
<keyword evidence="6" id="KW-0175">Coiled coil</keyword>
<evidence type="ECO:0000256" key="3">
    <source>
        <dbReference type="ARBA" id="ARBA00022771"/>
    </source>
</evidence>
<keyword evidence="4" id="KW-0862">Zinc</keyword>
<feature type="region of interest" description="Disordered" evidence="7">
    <location>
        <begin position="207"/>
        <end position="240"/>
    </location>
</feature>
<evidence type="ECO:0000256" key="5">
    <source>
        <dbReference type="ARBA" id="ARBA00023242"/>
    </source>
</evidence>
<comment type="subcellular location">
    <subcellularLocation>
        <location evidence="1">Nucleus</location>
    </subcellularLocation>
</comment>
<evidence type="ECO:0000259" key="8">
    <source>
        <dbReference type="PROSITE" id="PS50064"/>
    </source>
</evidence>
<evidence type="ECO:0000256" key="1">
    <source>
        <dbReference type="ARBA" id="ARBA00004123"/>
    </source>
</evidence>
<evidence type="ECO:0000256" key="4">
    <source>
        <dbReference type="ARBA" id="ARBA00022833"/>
    </source>
</evidence>
<dbReference type="InterPro" id="IPR001510">
    <property type="entry name" value="Znf_PARP"/>
</dbReference>
<keyword evidence="3" id="KW-0863">Zinc-finger</keyword>
<dbReference type="SMART" id="SM01336">
    <property type="entry name" value="zf-PARP"/>
    <property type="match status" value="2"/>
</dbReference>
<keyword evidence="5" id="KW-0539">Nucleus</keyword>
<feature type="domain" description="PARP-type" evidence="8">
    <location>
        <begin position="116"/>
        <end position="196"/>
    </location>
</feature>
<keyword evidence="2" id="KW-0479">Metal-binding</keyword>